<dbReference type="Proteomes" id="UP000235023">
    <property type="component" value="Unassembled WGS sequence"/>
</dbReference>
<dbReference type="SUPFAM" id="SSF56784">
    <property type="entry name" value="HAD-like"/>
    <property type="match status" value="1"/>
</dbReference>
<accession>A0A2J5HLZ0</accession>
<sequence>MSRFKPPAANVSHIVFDLGGVFTEPPSNDVMLPTEDSSPVSVKRLTSTSTWMSYECGKLDEEECYQLLSHQHHLQDGDLSTAIQKGREASDYDHDLIASLWKLKQAAPGVRFIIASNISLPDYTALQERWGHPFWSLFDYAFPSCKVGVRKPSPRFYRHLLRNTGASPHQTVFVDDRPENVLAAAALGMRGVLFQDAGALSRSLWGLVGDAVERGRAYLTSNAGQHFSTIDGEVILENYSQLLILDTTGDSTLVELKRPQRFWNFFSGTPKYTTSEYPDDVDTTSLALASMPYSPEAVHSMLDEILDYVDEDGLVQLYLDKARPRVDAVICLNVLTLFCIHSRGYQLPETTAWIQDILLHRAYLNGTRYYPTAEWFLYYLSRLLVRTDDQTLRDRFQAPLKQRIKERIGAAGDALCLAMRLLVCSALGIANPRDVETLRAAQLEDGGWETSFMYRFPGMGKELGNRGVTTAFAVRALQEQAGLNAGAAVLGT</sequence>
<dbReference type="InterPro" id="IPR023214">
    <property type="entry name" value="HAD_sf"/>
</dbReference>
<dbReference type="SFLD" id="SFLDG01129">
    <property type="entry name" value="C1.5:_HAD__Beta-PGM__Phosphata"/>
    <property type="match status" value="1"/>
</dbReference>
<organism evidence="1 2">
    <name type="scientific">Aspergillus taichungensis</name>
    <dbReference type="NCBI Taxonomy" id="482145"/>
    <lineage>
        <taxon>Eukaryota</taxon>
        <taxon>Fungi</taxon>
        <taxon>Dikarya</taxon>
        <taxon>Ascomycota</taxon>
        <taxon>Pezizomycotina</taxon>
        <taxon>Eurotiomycetes</taxon>
        <taxon>Eurotiomycetidae</taxon>
        <taxon>Eurotiales</taxon>
        <taxon>Aspergillaceae</taxon>
        <taxon>Aspergillus</taxon>
        <taxon>Aspergillus subgen. Circumdati</taxon>
    </lineage>
</organism>
<dbReference type="InterPro" id="IPR036412">
    <property type="entry name" value="HAD-like_sf"/>
</dbReference>
<dbReference type="CDD" id="cd02603">
    <property type="entry name" value="HAD_sEH-N_like"/>
    <property type="match status" value="1"/>
</dbReference>
<dbReference type="AlphaFoldDB" id="A0A2J5HLZ0"/>
<dbReference type="InterPro" id="IPR023198">
    <property type="entry name" value="PGP-like_dom2"/>
</dbReference>
<dbReference type="GO" id="GO:0016791">
    <property type="term" value="F:phosphatase activity"/>
    <property type="evidence" value="ECO:0007669"/>
    <property type="project" value="UniProtKB-ARBA"/>
</dbReference>
<dbReference type="Gene3D" id="1.10.150.240">
    <property type="entry name" value="Putative phosphatase, domain 2"/>
    <property type="match status" value="1"/>
</dbReference>
<dbReference type="SFLD" id="SFLDS00003">
    <property type="entry name" value="Haloacid_Dehalogenase"/>
    <property type="match status" value="1"/>
</dbReference>
<name>A0A2J5HLZ0_9EURO</name>
<evidence type="ECO:0000313" key="1">
    <source>
        <dbReference type="EMBL" id="PLN78182.1"/>
    </source>
</evidence>
<dbReference type="PRINTS" id="PR00413">
    <property type="entry name" value="HADHALOGNASE"/>
</dbReference>
<dbReference type="OrthoDB" id="2012566at2759"/>
<dbReference type="EMBL" id="KZ559581">
    <property type="protein sequence ID" value="PLN78182.1"/>
    <property type="molecule type" value="Genomic_DNA"/>
</dbReference>
<reference evidence="2" key="1">
    <citation type="submission" date="2017-12" db="EMBL/GenBank/DDBJ databases">
        <authorList>
            <consortium name="DOE Joint Genome Institute"/>
            <person name="Mondo S.J."/>
            <person name="Kjaerbolling I."/>
            <person name="Vesth T.C."/>
            <person name="Frisvad J.C."/>
            <person name="Nybo J.L."/>
            <person name="Theobald S."/>
            <person name="Kuo A."/>
            <person name="Bowyer P."/>
            <person name="Matsuda Y."/>
            <person name="Lyhne E.K."/>
            <person name="Kogle M.E."/>
            <person name="Clum A."/>
            <person name="Lipzen A."/>
            <person name="Salamov A."/>
            <person name="Ngan C.Y."/>
            <person name="Daum C."/>
            <person name="Chiniquy J."/>
            <person name="Barry K."/>
            <person name="LaButti K."/>
            <person name="Haridas S."/>
            <person name="Simmons B.A."/>
            <person name="Magnuson J.K."/>
            <person name="Mortensen U.H."/>
            <person name="Larsen T.O."/>
            <person name="Grigoriev I.V."/>
            <person name="Baker S.E."/>
            <person name="Andersen M.R."/>
            <person name="Nordberg H.P."/>
            <person name="Cantor M.N."/>
            <person name="Hua S.X."/>
        </authorList>
    </citation>
    <scope>NUCLEOTIDE SEQUENCE [LARGE SCALE GENOMIC DNA]</scope>
    <source>
        <strain evidence="2">IBT 19404</strain>
    </source>
</reference>
<dbReference type="Pfam" id="PF00702">
    <property type="entry name" value="Hydrolase"/>
    <property type="match status" value="1"/>
</dbReference>
<evidence type="ECO:0000313" key="2">
    <source>
        <dbReference type="Proteomes" id="UP000235023"/>
    </source>
</evidence>
<keyword evidence="2" id="KW-1185">Reference proteome</keyword>
<dbReference type="Gene3D" id="3.40.50.1000">
    <property type="entry name" value="HAD superfamily/HAD-like"/>
    <property type="match status" value="1"/>
</dbReference>
<gene>
    <name evidence="1" type="ORF">BDW42DRAFT_196040</name>
</gene>
<proteinExistence type="predicted"/>
<dbReference type="NCBIfam" id="TIGR01509">
    <property type="entry name" value="HAD-SF-IA-v3"/>
    <property type="match status" value="1"/>
</dbReference>
<dbReference type="PANTHER" id="PTHR43611">
    <property type="entry name" value="ALPHA-D-GLUCOSE 1-PHOSPHATE PHOSPHATASE"/>
    <property type="match status" value="1"/>
</dbReference>
<dbReference type="PANTHER" id="PTHR43611:SF3">
    <property type="entry name" value="FLAVIN MONONUCLEOTIDE HYDROLASE 1, CHLOROPLATIC"/>
    <property type="match status" value="1"/>
</dbReference>
<dbReference type="InterPro" id="IPR006439">
    <property type="entry name" value="HAD-SF_hydro_IA"/>
</dbReference>
<protein>
    <submittedName>
        <fullName evidence="1">HAD-like protein</fullName>
    </submittedName>
</protein>